<dbReference type="SUPFAM" id="SSF53474">
    <property type="entry name" value="alpha/beta-Hydrolases"/>
    <property type="match status" value="1"/>
</dbReference>
<evidence type="ECO:0000313" key="4">
    <source>
        <dbReference type="Proteomes" id="UP001314681"/>
    </source>
</evidence>
<comment type="caution">
    <text evidence="3">The sequence shown here is derived from an EMBL/GenBank/DDBJ whole genome shotgun (WGS) entry which is preliminary data.</text>
</comment>
<dbReference type="EMBL" id="JAHQCX010000006">
    <property type="protein sequence ID" value="MBU9726562.1"/>
    <property type="molecule type" value="Genomic_DNA"/>
</dbReference>
<dbReference type="Gene3D" id="3.40.50.1820">
    <property type="entry name" value="alpha/beta hydrolase"/>
    <property type="match status" value="1"/>
</dbReference>
<dbReference type="InterPro" id="IPR050300">
    <property type="entry name" value="GDXG_lipolytic_enzyme"/>
</dbReference>
<sequence>MINKIKIHMDQETYTLADDLVYTHVPFWYGETQRPLHLSLLMPKHREGHPRVPLIVWICGGAFRNMDRNVWIPQLTGLAKEGYVIASVEYRTSHEAPFPAALMDIKSAIRFLRAHAPEFCIDGERVYIMGESAGATLALLAGVTKDTQEFDQGGYMDYPSAVSKVVDFYGLADLLHDPIGENIENDRVIQDFLADDPDAWGKKASAINYIRDGIELPEFLILHGNQDRTVPVSQSEKLYERLKEAGQRADFYILEGAGHGEDVFYQKEIMDIIHAFLRGDWHIPSEELAGM</sequence>
<protein>
    <submittedName>
        <fullName evidence="3">Alpha/beta hydrolase</fullName>
    </submittedName>
</protein>
<keyword evidence="1 3" id="KW-0378">Hydrolase</keyword>
<dbReference type="RefSeq" id="WP_238726803.1">
    <property type="nucleotide sequence ID" value="NZ_JAHQCX010000006.1"/>
</dbReference>
<gene>
    <name evidence="3" type="ORF">KTH90_11105</name>
</gene>
<dbReference type="Proteomes" id="UP001314681">
    <property type="component" value="Unassembled WGS sequence"/>
</dbReference>
<dbReference type="PANTHER" id="PTHR48081:SF13">
    <property type="entry name" value="ALPHA_BETA HYDROLASE"/>
    <property type="match status" value="1"/>
</dbReference>
<name>A0ABS6K7S8_9FIRM</name>
<dbReference type="PANTHER" id="PTHR48081">
    <property type="entry name" value="AB HYDROLASE SUPERFAMILY PROTEIN C4A8.06C"/>
    <property type="match status" value="1"/>
</dbReference>
<dbReference type="GO" id="GO:0016787">
    <property type="term" value="F:hydrolase activity"/>
    <property type="evidence" value="ECO:0007669"/>
    <property type="project" value="UniProtKB-KW"/>
</dbReference>
<organism evidence="3 4">
    <name type="scientific">Diplocloster modestus</name>
    <dbReference type="NCBI Taxonomy" id="2850322"/>
    <lineage>
        <taxon>Bacteria</taxon>
        <taxon>Bacillati</taxon>
        <taxon>Bacillota</taxon>
        <taxon>Clostridia</taxon>
        <taxon>Lachnospirales</taxon>
        <taxon>Lachnospiraceae</taxon>
        <taxon>Diplocloster</taxon>
    </lineage>
</organism>
<reference evidence="3 4" key="1">
    <citation type="submission" date="2021-06" db="EMBL/GenBank/DDBJ databases">
        <title>Description of novel taxa of the family Lachnospiraceae.</title>
        <authorList>
            <person name="Chaplin A.V."/>
            <person name="Sokolova S.R."/>
            <person name="Pikina A.P."/>
            <person name="Korzhanova M."/>
            <person name="Belova V."/>
            <person name="Korostin D."/>
            <person name="Efimov B.A."/>
        </authorList>
    </citation>
    <scope>NUCLEOTIDE SEQUENCE [LARGE SCALE GENOMIC DNA]</scope>
    <source>
        <strain evidence="3 4">ASD4241</strain>
    </source>
</reference>
<dbReference type="Pfam" id="PF20434">
    <property type="entry name" value="BD-FAE"/>
    <property type="match status" value="1"/>
</dbReference>
<dbReference type="InterPro" id="IPR029058">
    <property type="entry name" value="AB_hydrolase_fold"/>
</dbReference>
<dbReference type="InterPro" id="IPR049492">
    <property type="entry name" value="BD-FAE-like_dom"/>
</dbReference>
<proteinExistence type="predicted"/>
<evidence type="ECO:0000256" key="1">
    <source>
        <dbReference type="ARBA" id="ARBA00022801"/>
    </source>
</evidence>
<accession>A0ABS6K7S8</accession>
<evidence type="ECO:0000259" key="2">
    <source>
        <dbReference type="Pfam" id="PF20434"/>
    </source>
</evidence>
<feature type="domain" description="BD-FAE-like" evidence="2">
    <location>
        <begin position="40"/>
        <end position="242"/>
    </location>
</feature>
<evidence type="ECO:0000313" key="3">
    <source>
        <dbReference type="EMBL" id="MBU9726562.1"/>
    </source>
</evidence>
<keyword evidence="4" id="KW-1185">Reference proteome</keyword>